<keyword evidence="2" id="KW-1185">Reference proteome</keyword>
<gene>
    <name evidence="1" type="ORF">rsdtw13_01750</name>
</gene>
<name>A0ACB5R6T8_9CLOT</name>
<accession>A0ACB5R6T8</accession>
<protein>
    <submittedName>
        <fullName evidence="1">Peptidase M23</fullName>
    </submittedName>
</protein>
<sequence length="521" mass="58771">MENINIIKENIGFEKLFNEGNWENVVKGEYLIPDTHPDVYKVVAVDAKPVINNIETLNDKFLVEGEIQYDVMYLTKEEERLGVHTVTYNDKFANYIDISGLEHNMICEVECNIEHIYANIINERKVGLEGIVNLVYEIYNKGSIDVVKDIEADDHIEMKKKVENFDKIVAEKNLDMAGKEKITIGSEKNEIDSIVKCVGLLHKKDVKISDGKIICSCFVKFNIIYKGKNSGELYSLEEDIFVSKEEDADSMDSNMTILDDFNLIQARCALEEDDLGEKRIIDLEGAIQVNLKVYDKLTVEVLDDAYMTDALIDVKRKEVELSYLLGFSKLESIVKDNLYMSDKDSKPVEVINCKGKVEVLDKKVEDGKIKVEGFVKVEVIYRVDETGNMNRINGEIPFNTSMDLDASNSNAKAVVKCSIDNIQSSIEANTIAVKAVVNTAVRAWGESKKNCVVDIEELDGEVPSKKHSVTIYTIQQGDTLWDLAKLYNTTVDNIMKINDLEEEKDIEVGDKLIIPGKALIA</sequence>
<proteinExistence type="predicted"/>
<dbReference type="EMBL" id="BROD01000001">
    <property type="protein sequence ID" value="GKX64917.1"/>
    <property type="molecule type" value="Genomic_DNA"/>
</dbReference>
<comment type="caution">
    <text evidence="1">The sequence shown here is derived from an EMBL/GenBank/DDBJ whole genome shotgun (WGS) entry which is preliminary data.</text>
</comment>
<evidence type="ECO:0000313" key="1">
    <source>
        <dbReference type="EMBL" id="GKX64917.1"/>
    </source>
</evidence>
<dbReference type="Proteomes" id="UP001058074">
    <property type="component" value="Unassembled WGS sequence"/>
</dbReference>
<evidence type="ECO:0000313" key="2">
    <source>
        <dbReference type="Proteomes" id="UP001058074"/>
    </source>
</evidence>
<reference evidence="1" key="1">
    <citation type="journal article" date="2025" name="Int. J. Syst. Evol. Microbiol.">
        <title>Inconstantimicrobium mannanitabidum sp. nov., a novel member of the family Clostridiaceae isolated from anoxic soil under the treatment of reductive soil disinfestation.</title>
        <authorList>
            <person name="Ueki A."/>
            <person name="Tonouchi A."/>
            <person name="Honma S."/>
            <person name="Kaku N."/>
            <person name="Ueki K."/>
        </authorList>
    </citation>
    <scope>NUCLEOTIDE SEQUENCE</scope>
    <source>
        <strain evidence="1">TW13</strain>
    </source>
</reference>
<organism evidence="1 2">
    <name type="scientific">Inconstantimicrobium mannanitabidum</name>
    <dbReference type="NCBI Taxonomy" id="1604901"/>
    <lineage>
        <taxon>Bacteria</taxon>
        <taxon>Bacillati</taxon>
        <taxon>Bacillota</taxon>
        <taxon>Clostridia</taxon>
        <taxon>Eubacteriales</taxon>
        <taxon>Clostridiaceae</taxon>
        <taxon>Inconstantimicrobium</taxon>
    </lineage>
</organism>